<feature type="region of interest" description="Disordered" evidence="6">
    <location>
        <begin position="248"/>
        <end position="283"/>
    </location>
</feature>
<feature type="compositionally biased region" description="Low complexity" evidence="6">
    <location>
        <begin position="714"/>
        <end position="728"/>
    </location>
</feature>
<keyword evidence="9" id="KW-1185">Reference proteome</keyword>
<gene>
    <name evidence="8" type="ORF">HXX76_009223</name>
</gene>
<dbReference type="GO" id="GO:0004879">
    <property type="term" value="F:nuclear receptor activity"/>
    <property type="evidence" value="ECO:0007669"/>
    <property type="project" value="TreeGrafter"/>
</dbReference>
<feature type="region of interest" description="Disordered" evidence="6">
    <location>
        <begin position="2184"/>
        <end position="2226"/>
    </location>
</feature>
<feature type="region of interest" description="Disordered" evidence="6">
    <location>
        <begin position="495"/>
        <end position="548"/>
    </location>
</feature>
<dbReference type="SUPFAM" id="SSF48371">
    <property type="entry name" value="ARM repeat"/>
    <property type="match status" value="1"/>
</dbReference>
<dbReference type="InterPro" id="IPR016024">
    <property type="entry name" value="ARM-type_fold"/>
</dbReference>
<dbReference type="Proteomes" id="UP000650467">
    <property type="component" value="Unassembled WGS sequence"/>
</dbReference>
<dbReference type="InterPro" id="IPR000157">
    <property type="entry name" value="TIR_dom"/>
</dbReference>
<evidence type="ECO:0000256" key="1">
    <source>
        <dbReference type="ARBA" id="ARBA00004123"/>
    </source>
</evidence>
<dbReference type="SUPFAM" id="SSF52200">
    <property type="entry name" value="Toll/Interleukin receptor TIR domain"/>
    <property type="match status" value="1"/>
</dbReference>
<feature type="compositionally biased region" description="Low complexity" evidence="6">
    <location>
        <begin position="736"/>
        <end position="750"/>
    </location>
</feature>
<feature type="region of interest" description="Disordered" evidence="6">
    <location>
        <begin position="2688"/>
        <end position="2731"/>
    </location>
</feature>
<keyword evidence="3" id="KW-0238">DNA-binding</keyword>
<feature type="region of interest" description="Disordered" evidence="6">
    <location>
        <begin position="2429"/>
        <end position="2479"/>
    </location>
</feature>
<dbReference type="InterPro" id="IPR039091">
    <property type="entry name" value="AHR/AHRR"/>
</dbReference>
<proteinExistence type="predicted"/>
<feature type="compositionally biased region" description="Low complexity" evidence="6">
    <location>
        <begin position="2450"/>
        <end position="2459"/>
    </location>
</feature>
<comment type="subcellular location">
    <subcellularLocation>
        <location evidence="1">Nucleus</location>
    </subcellularLocation>
</comment>
<dbReference type="InterPro" id="IPR035897">
    <property type="entry name" value="Toll_tir_struct_dom_sf"/>
</dbReference>
<dbReference type="PROSITE" id="PS50104">
    <property type="entry name" value="TIR"/>
    <property type="match status" value="1"/>
</dbReference>
<dbReference type="Gene3D" id="3.40.50.10140">
    <property type="entry name" value="Toll/interleukin-1 receptor homology (TIR) domain"/>
    <property type="match status" value="1"/>
</dbReference>
<keyword evidence="2" id="KW-0805">Transcription regulation</keyword>
<feature type="compositionally biased region" description="Low complexity" evidence="6">
    <location>
        <begin position="2118"/>
        <end position="2134"/>
    </location>
</feature>
<feature type="compositionally biased region" description="Basic residues" evidence="6">
    <location>
        <begin position="1971"/>
        <end position="1988"/>
    </location>
</feature>
<feature type="compositionally biased region" description="Low complexity" evidence="6">
    <location>
        <begin position="1946"/>
        <end position="1958"/>
    </location>
</feature>
<evidence type="ECO:0000259" key="7">
    <source>
        <dbReference type="PROSITE" id="PS50104"/>
    </source>
</evidence>
<feature type="compositionally biased region" description="Gly residues" evidence="6">
    <location>
        <begin position="2688"/>
        <end position="2702"/>
    </location>
</feature>
<evidence type="ECO:0000313" key="9">
    <source>
        <dbReference type="Proteomes" id="UP000650467"/>
    </source>
</evidence>
<feature type="compositionally biased region" description="Low complexity" evidence="6">
    <location>
        <begin position="2467"/>
        <end position="2479"/>
    </location>
</feature>
<evidence type="ECO:0000313" key="8">
    <source>
        <dbReference type="EMBL" id="KAG2431727.1"/>
    </source>
</evidence>
<dbReference type="GO" id="GO:0005634">
    <property type="term" value="C:nucleus"/>
    <property type="evidence" value="ECO:0007669"/>
    <property type="project" value="UniProtKB-SubCell"/>
</dbReference>
<keyword evidence="4" id="KW-0804">Transcription</keyword>
<feature type="compositionally biased region" description="Basic residues" evidence="6">
    <location>
        <begin position="1997"/>
        <end position="2009"/>
    </location>
</feature>
<feature type="region of interest" description="Disordered" evidence="6">
    <location>
        <begin position="1863"/>
        <end position="2039"/>
    </location>
</feature>
<feature type="region of interest" description="Disordered" evidence="6">
    <location>
        <begin position="393"/>
        <end position="425"/>
    </location>
</feature>
<feature type="region of interest" description="Disordered" evidence="6">
    <location>
        <begin position="2853"/>
        <end position="2885"/>
    </location>
</feature>
<reference evidence="8" key="1">
    <citation type="journal article" date="2020" name="bioRxiv">
        <title>Comparative genomics of Chlamydomonas.</title>
        <authorList>
            <person name="Craig R.J."/>
            <person name="Hasan A.R."/>
            <person name="Ness R.W."/>
            <person name="Keightley P.D."/>
        </authorList>
    </citation>
    <scope>NUCLEOTIDE SEQUENCE</scope>
    <source>
        <strain evidence="8">SAG 7.73</strain>
    </source>
</reference>
<feature type="compositionally biased region" description="Low complexity" evidence="6">
    <location>
        <begin position="2190"/>
        <end position="2204"/>
    </location>
</feature>
<feature type="compositionally biased region" description="Gly residues" evidence="6">
    <location>
        <begin position="2153"/>
        <end position="2164"/>
    </location>
</feature>
<feature type="region of interest" description="Disordered" evidence="6">
    <location>
        <begin position="2538"/>
        <end position="2558"/>
    </location>
</feature>
<feature type="compositionally biased region" description="Pro residues" evidence="6">
    <location>
        <begin position="411"/>
        <end position="425"/>
    </location>
</feature>
<feature type="region of interest" description="Disordered" evidence="6">
    <location>
        <begin position="2111"/>
        <end position="2167"/>
    </location>
</feature>
<evidence type="ECO:0000256" key="5">
    <source>
        <dbReference type="ARBA" id="ARBA00023242"/>
    </source>
</evidence>
<comment type="caution">
    <text evidence="8">The sequence shown here is derived from an EMBL/GenBank/DDBJ whole genome shotgun (WGS) entry which is preliminary data.</text>
</comment>
<evidence type="ECO:0000256" key="3">
    <source>
        <dbReference type="ARBA" id="ARBA00023125"/>
    </source>
</evidence>
<dbReference type="OrthoDB" id="547558at2759"/>
<evidence type="ECO:0000256" key="4">
    <source>
        <dbReference type="ARBA" id="ARBA00023163"/>
    </source>
</evidence>
<accession>A0A835VWA0</accession>
<name>A0A835VWA0_CHLIN</name>
<dbReference type="PANTHER" id="PTHR10649">
    <property type="entry name" value="ARYL HYDROCARBON RECEPTOR"/>
    <property type="match status" value="1"/>
</dbReference>
<protein>
    <recommendedName>
        <fullName evidence="7">TIR domain-containing protein</fullName>
    </recommendedName>
</protein>
<feature type="domain" description="TIR" evidence="7">
    <location>
        <begin position="1659"/>
        <end position="1802"/>
    </location>
</feature>
<evidence type="ECO:0000256" key="2">
    <source>
        <dbReference type="ARBA" id="ARBA00023015"/>
    </source>
</evidence>
<dbReference type="PANTHER" id="PTHR10649:SF12">
    <property type="entry name" value="SPINELESS, ISOFORM C"/>
    <property type="match status" value="1"/>
</dbReference>
<sequence length="2885" mass="283513">MERARIRSLVKAFQADPDSDEVDRLELVENLHQVISRATALHNFSAVVAEETGLLDLLLFLLKAGPGMPDMPIVPLPGAPAPSGAHERPERKYQRLLLEMFAGDDKEEWGLIYWPSSRGALVPLALRPEADAFAVLAQLLRNIAAAPPEAQLDSGGVLAAAARVLVRLVLSTDGLYAQYGADKESVRKGVESGALPALVAGLRSYIAAYLLEAGASGGAVAAAAATGGHAAGGAAAANSNRRRHLKIHDHDKSSARQLPRSTASGKQSAFGHGGKTQSQRRREVAHRQQVAAAAVTHAVMLTVGYICQALTPAELRETGVAESVLEPAVSLMAGLAEQLAAAEKLAAEQAAAAAAAAAQAAGAAAAGGSAAASNRPRTGTIEHQTVNIRLSYVVPPGPDPDTDPDGAVAAAPPPAPPARRDASPPPVAAVTSVLVRALDGLLNCIEGRADGHVESLRQQRLIAFLAARPAAATTSSTPSPLRALMAALSRLLRRQEEAEEARRRQLGRGGSAGASRHAPLPPGGAAALAAASHGAAQHEESGRARGKLHAARDALAPYKVLFDLQGLTQQAAATAAAALDDGVGSAAADADVDDGQGGAALSALASELGDLSTAAVRATLLPTLLARGELHQAVDTAGALEDLFRHLPQPGQAALAGVLADAAAQPAAPLGLVVAVAAAAGALTSAAAGAAIAAAEAQHAGAKSGTSGPRQKKQPQPTAAQVAAAVAGAGLGAGPGSSPAPSVAGAAQPQLSPRGPSAAQQHLHAAVAAVSVCGTLSHASSYASLGGLGAGGDDTASLMGTLPAAAMVGRMRELTTHHKAHHEAAEAAAAAAAKDTADASAAAEAAGGAGSAGAGAASGRGTHAPVGLVEAVLVGLAENLQSFLTAAVDLLPPSEAVAAAEEDGAGGEGGAHSGHVDELVGLVCRCTQRFQERLPVVLQHLQAHLHVSPADDRHGGAGGGGHDAAAAAEAAGLSPFAAAAAAADGGAGAPEGGATTASAQGQDLLVSTACVAATRVLESCASSLAVPSSPSGAATAAADGAAAAAAADAGSPGEQAAAALRILATIIKSPRAPLQARVQASAAAAQALKRLLLSTWTADGSDAAAAAAPAPAASLSAAASGGGGSSSAAGNGCSSGSGQPHPLLAHEATEAAQACLDALFGVLSDAAVHAADPDLFEDDVCAGLAVPLAELVVDVPPPNPLAAALDCKHSLVVAARALKALVKSVPLGQLTGDQETLVRCFGNAHDDGLRHSAFNLDLLFAEGAVGALLRRMHDTPPDQPLEEEALQFFASLTDWVPSCRARLRDVGLLKRVSRRMEQPGCGGFELVLLVSICKGMSESEALHTFMKELGVARALAAKLVGDTEAAAAAAGGDLTLLPVGSPGGLDALLTLANLNGGTTSPDDQLCQDLIVKHDISAQIAQFAAEAAASTRGLATFTFPDGTWSIYDLPSLLTSCLSLTRTAVNCERLAQHGLLPTLLCVLRSANAAAAAAKAAAAPPPASAGAAAAAAAAAVTEAAEAAAGDSDSGSSGPGGGCSKHVDPALGVVVARTLFNMSQVVALHPALKEAGVQELLKACLARDDLRVVDAARGTLLQLGELTDTAATRALKASQAAEEAAGAKAKAKAAADAAAAAADAAAADAAAGGAPHIAPGAFSADPPLYDVFLSHKRTDARDFARALWNLLVSNGYTVFLDFEFKQELGSLEEMVGRCTHFLFIMTDNVFKSEWCIKELVAAVKHGVNIVLMIKDGARWADVDGNPTCDFPPPHLLRSLPAEVQHVFSKKPVVHNDEYYRAFVEALFDKLYRPPVLESPSRMASLDEVMAMQMDAIANGMAVTPDGTPVDLNLLDPAAAAAAAAAGLVPGAPGGAAPPPHSAHPSSAHGSAHGGGASAHPHHSAVPHHLHSAQHGHHGGGQHSAHLLHHSAMPGTAHHGGGGAGHGHGHHGPHSAHSAHSGFPHHSAMPHHQGLPSAHHNAHHGHHLHSAHGHGHHGGPGSAHSAGHHSHHGHHHASAHSAGGSHHSAHGHSSHHGHHGQSPHSSAHLMHDPAHAAAAAAYAAAYAAHHHAHGGAHTAAPHGSAFPALVHHPASAYTMIGNPWPAAAHAAQAAIMLSHAAQHHHGGSSAHGGAVSGSESAGPHGHHHQGQDGRSHSAGSTAHGGGHGGGHGGSSATAAELAAHAAYQAELHRQMQMHAQQAAQQQQQQQAVAEGGGEGAGGVDGAGEAAKQGGGVADGSAAAAAAASDTEAAVAAQQKAMAAAAAAAVAAAAAAGGVSPPPHILFQHAISDPGAFSSHSHHTRTDSSSGAAAMAAELGHGRTHGVLGELQAELAAVRRDLAAEVAGLGRSLQAGQQELRSGLGGEVAAAARMVSAEVRALVLETQAQVHALKVELGDVRQELGAGRQAAAEMRGLVAQVLEGMSALIQRNVQLESLMQGGNGGGGGGNSHGHGHGHPHGISSSNSHGAGHHHSHAAASGSGLSPPSLSGMSAAAATAVINSSAAGMHRDSSILAQLLAGGGSNSGAAAGGAAAGSASGAINSGGGGGGGGGSNSGGLHRVNSGGGVLTPRRARLSASCAGYGAYGNGGGGGGMELLAADDMIIIGGGGGGPNSGGGPSSGGGPTLMMMAPNGGGAGAAVSRSAHSATGLLPLSVTDLAGAAGPLPPAAPYSPRLSPIMLSVAGAAATTTVVQGGGGGGGGGGGAGSGVVVGSGSRRGSETGLPPLQREQGGGPAAMAMDSPRGRRIYVSQPLIIKDGTAVEPAGHASPLGMGAAAAGGGGGSGRGAGLAAAGAAAANGAGIPSSLADGITSSGVVLPPLAAAAVLHHHNQHLGAAAAAAPAPSGLAAAMVAADRVGPGGGGEGGRGVVAGGGFQMRPPPGMPQSQLRGKAAKA</sequence>
<dbReference type="GO" id="GO:0000976">
    <property type="term" value="F:transcription cis-regulatory region binding"/>
    <property type="evidence" value="ECO:0007669"/>
    <property type="project" value="TreeGrafter"/>
</dbReference>
<organism evidence="8 9">
    <name type="scientific">Chlamydomonas incerta</name>
    <dbReference type="NCBI Taxonomy" id="51695"/>
    <lineage>
        <taxon>Eukaryota</taxon>
        <taxon>Viridiplantae</taxon>
        <taxon>Chlorophyta</taxon>
        <taxon>core chlorophytes</taxon>
        <taxon>Chlorophyceae</taxon>
        <taxon>CS clade</taxon>
        <taxon>Chlamydomonadales</taxon>
        <taxon>Chlamydomonadaceae</taxon>
        <taxon>Chlamydomonas</taxon>
    </lineage>
</organism>
<feature type="region of interest" description="Disordered" evidence="6">
    <location>
        <begin position="702"/>
        <end position="759"/>
    </location>
</feature>
<feature type="compositionally biased region" description="Gly residues" evidence="6">
    <location>
        <begin position="2853"/>
        <end position="2865"/>
    </location>
</feature>
<dbReference type="GO" id="GO:0006805">
    <property type="term" value="P:xenobiotic metabolic process"/>
    <property type="evidence" value="ECO:0007669"/>
    <property type="project" value="InterPro"/>
</dbReference>
<evidence type="ECO:0000256" key="6">
    <source>
        <dbReference type="SAM" id="MobiDB-lite"/>
    </source>
</evidence>
<feature type="compositionally biased region" description="Low complexity" evidence="6">
    <location>
        <begin position="513"/>
        <end position="535"/>
    </location>
</feature>
<dbReference type="Pfam" id="PF13676">
    <property type="entry name" value="TIR_2"/>
    <property type="match status" value="1"/>
</dbReference>
<feature type="compositionally biased region" description="Gly residues" evidence="6">
    <location>
        <begin position="2431"/>
        <end position="2442"/>
    </location>
</feature>
<keyword evidence="5" id="KW-0539">Nucleus</keyword>
<feature type="compositionally biased region" description="Basic residues" evidence="6">
    <location>
        <begin position="1891"/>
        <end position="1911"/>
    </location>
</feature>
<feature type="compositionally biased region" description="Gly residues" evidence="6">
    <location>
        <begin position="2205"/>
        <end position="2216"/>
    </location>
</feature>
<dbReference type="GO" id="GO:0034751">
    <property type="term" value="C:aryl hydrocarbon receptor complex"/>
    <property type="evidence" value="ECO:0007669"/>
    <property type="project" value="TreeGrafter"/>
</dbReference>
<dbReference type="EMBL" id="JAEHOC010000023">
    <property type="protein sequence ID" value="KAG2431727.1"/>
    <property type="molecule type" value="Genomic_DNA"/>
</dbReference>
<feature type="compositionally biased region" description="Basic residues" evidence="6">
    <location>
        <begin position="2018"/>
        <end position="2032"/>
    </location>
</feature>
<feature type="compositionally biased region" description="Low complexity" evidence="6">
    <location>
        <begin position="2703"/>
        <end position="2713"/>
    </location>
</feature>
<dbReference type="SMART" id="SM00255">
    <property type="entry name" value="TIR"/>
    <property type="match status" value="1"/>
</dbReference>
<feature type="compositionally biased region" description="Polar residues" evidence="6">
    <location>
        <begin position="255"/>
        <end position="267"/>
    </location>
</feature>